<dbReference type="PANTHER" id="PTHR38096">
    <property type="entry name" value="ENTEROBACTIN SYNTHASE COMPONENT D"/>
    <property type="match status" value="1"/>
</dbReference>
<dbReference type="RefSeq" id="WP_220661230.1">
    <property type="nucleotide sequence ID" value="NZ_CP069370.1"/>
</dbReference>
<evidence type="ECO:0000256" key="9">
    <source>
        <dbReference type="ARBA" id="ARBA00031996"/>
    </source>
</evidence>
<evidence type="ECO:0000256" key="2">
    <source>
        <dbReference type="ARBA" id="ARBA00004993"/>
    </source>
</evidence>
<evidence type="ECO:0000313" key="17">
    <source>
        <dbReference type="Proteomes" id="UP000826300"/>
    </source>
</evidence>
<keyword evidence="13" id="KW-0479">Metal-binding</keyword>
<reference evidence="16" key="1">
    <citation type="submission" date="2021-02" db="EMBL/GenBank/DDBJ databases">
        <title>Rhodobacter shimadae sp. nov., an aerobic anoxygenic phototrophic bacterium isolated from a hot spring.</title>
        <authorList>
            <person name="Muramatsu S."/>
            <person name="Haruta S."/>
            <person name="Hirose S."/>
            <person name="Hanada S."/>
        </authorList>
    </citation>
    <scope>NUCLEOTIDE SEQUENCE</scope>
    <source>
        <strain evidence="16">N10</strain>
    </source>
</reference>
<dbReference type="AlphaFoldDB" id="A0A8G1EAW0"/>
<dbReference type="PANTHER" id="PTHR38096:SF1">
    <property type="entry name" value="ENTEROBACTIN SYNTHASE COMPONENT D"/>
    <property type="match status" value="1"/>
</dbReference>
<proteinExistence type="inferred from homology"/>
<dbReference type="Gene3D" id="3.90.470.20">
    <property type="entry name" value="4'-phosphopantetheinyl transferase domain"/>
    <property type="match status" value="1"/>
</dbReference>
<dbReference type="EMBL" id="CP069370">
    <property type="protein sequence ID" value="QYZ69010.1"/>
    <property type="molecule type" value="Genomic_DNA"/>
</dbReference>
<dbReference type="KEGG" id="nsm:JO391_14845"/>
<evidence type="ECO:0000256" key="12">
    <source>
        <dbReference type="PIRSR" id="PIRSR603542-1"/>
    </source>
</evidence>
<sequence>MPELGGGVAPAPPAYLGKEEALSLVARWLAPGFALAAADPRAEAPHDPDTPPGVIPRRAREFAAGRRAARAAARQAGLVLDRLPMGEDRAPLWPEGVTGTISHSDRLCLAIVGPASAGAIGLDLEPETPLDPLLWDTILNPSERAALPRDEPGRAAMVVFAAKEAAYKAQYPLTRRLFGFHDLEVTLVPGAFRATFTAAHPPFVPGDVIAGHWGRAGGHVIAFAAVPL</sequence>
<dbReference type="GO" id="GO:0009239">
    <property type="term" value="P:enterobactin biosynthetic process"/>
    <property type="evidence" value="ECO:0007669"/>
    <property type="project" value="UniProtKB-UniPathway"/>
</dbReference>
<gene>
    <name evidence="16" type="ORF">JO391_14845</name>
</gene>
<keyword evidence="17" id="KW-1185">Reference proteome</keyword>
<dbReference type="SUPFAM" id="SSF56214">
    <property type="entry name" value="4'-phosphopantetheinyl transferase"/>
    <property type="match status" value="1"/>
</dbReference>
<comment type="pathway">
    <text evidence="2">Siderophore biosynthesis; enterobactin biosynthesis.</text>
</comment>
<dbReference type="InterPro" id="IPR041354">
    <property type="entry name" value="4PPT_N"/>
</dbReference>
<evidence type="ECO:0000256" key="3">
    <source>
        <dbReference type="ARBA" id="ARBA00008342"/>
    </source>
</evidence>
<evidence type="ECO:0000259" key="15">
    <source>
        <dbReference type="Pfam" id="PF17837"/>
    </source>
</evidence>
<feature type="binding site" evidence="13">
    <location>
        <position position="125"/>
    </location>
    <ligand>
        <name>Mg(2+)</name>
        <dbReference type="ChEBI" id="CHEBI:18420"/>
    </ligand>
</feature>
<comment type="function">
    <text evidence="1">Involved in the biosynthesis of the siderophore enterobactin (enterochelin), which is a macrocyclic trimeric lactone of N-(2,3-dihydroxybenzoyl)-serine. The serine trilactone serves as a scaffolding for the three catechol functionalities that provide hexadentate coordination for the tightly ligated iron(2+) atoms. Plays an essential role in the assembly of the enterobactin by catalyzing the transfer of the 4'-phosphopantetheine (Ppant) moiety from coenzyme A to the apo-domains of both EntB (ArCP domain) and EntF (PCP domain) to yield their holo-forms which make them competent for the activation of 2,3-dihydroxybenzoate (DHB) and L-serine, respectively.</text>
</comment>
<evidence type="ECO:0000256" key="4">
    <source>
        <dbReference type="ARBA" id="ARBA00011503"/>
    </source>
</evidence>
<comment type="catalytic activity">
    <reaction evidence="11">
        <text>apo-[peptidyl-carrier protein] + CoA = holo-[peptidyl-carrier protein] + adenosine 3',5'-bisphosphate + H(+)</text>
        <dbReference type="Rhea" id="RHEA:46228"/>
        <dbReference type="Rhea" id="RHEA-COMP:11479"/>
        <dbReference type="Rhea" id="RHEA-COMP:11480"/>
        <dbReference type="ChEBI" id="CHEBI:15378"/>
        <dbReference type="ChEBI" id="CHEBI:29999"/>
        <dbReference type="ChEBI" id="CHEBI:57287"/>
        <dbReference type="ChEBI" id="CHEBI:58343"/>
        <dbReference type="ChEBI" id="CHEBI:64479"/>
    </reaction>
</comment>
<keyword evidence="13" id="KW-0460">Magnesium</keyword>
<dbReference type="InterPro" id="IPR008278">
    <property type="entry name" value="4-PPantetheinyl_Trfase_dom"/>
</dbReference>
<dbReference type="Pfam" id="PF17837">
    <property type="entry name" value="4PPT_N"/>
    <property type="match status" value="1"/>
</dbReference>
<feature type="binding site" evidence="12">
    <location>
        <position position="168"/>
    </location>
    <ligand>
        <name>CoA</name>
        <dbReference type="ChEBI" id="CHEBI:57287"/>
    </ligand>
</feature>
<feature type="binding site" evidence="12">
    <location>
        <position position="58"/>
    </location>
    <ligand>
        <name>CoA</name>
        <dbReference type="ChEBI" id="CHEBI:57287"/>
    </ligand>
</feature>
<evidence type="ECO:0000256" key="5">
    <source>
        <dbReference type="ARBA" id="ARBA00019087"/>
    </source>
</evidence>
<evidence type="ECO:0000256" key="7">
    <source>
        <dbReference type="ARBA" id="ARBA00023191"/>
    </source>
</evidence>
<feature type="domain" description="4'-phosphopantetheinyl transferase N-terminal" evidence="15">
    <location>
        <begin position="55"/>
        <end position="112"/>
    </location>
</feature>
<keyword evidence="6 16" id="KW-0808">Transferase</keyword>
<evidence type="ECO:0000256" key="13">
    <source>
        <dbReference type="PIRSR" id="PIRSR603542-2"/>
    </source>
</evidence>
<accession>A0A8G1EAW0</accession>
<dbReference type="GO" id="GO:0005886">
    <property type="term" value="C:plasma membrane"/>
    <property type="evidence" value="ECO:0007669"/>
    <property type="project" value="TreeGrafter"/>
</dbReference>
<dbReference type="PRINTS" id="PR01399">
    <property type="entry name" value="ENTSNTHTASED"/>
</dbReference>
<feature type="binding site" evidence="12">
    <location>
        <begin position="102"/>
        <end position="103"/>
    </location>
    <ligand>
        <name>CoA</name>
        <dbReference type="ChEBI" id="CHEBI:57287"/>
    </ligand>
</feature>
<dbReference type="InterPro" id="IPR037143">
    <property type="entry name" value="4-PPantetheinyl_Trfase_dom_sf"/>
</dbReference>
<dbReference type="InterPro" id="IPR003542">
    <property type="entry name" value="Enbac_synth_compD-like"/>
</dbReference>
<dbReference type="Proteomes" id="UP000826300">
    <property type="component" value="Chromosome"/>
</dbReference>
<protein>
    <recommendedName>
        <fullName evidence="5">Enterobactin synthase component D</fullName>
    </recommendedName>
    <alternativeName>
        <fullName evidence="8">4'-phosphopantetheinyl transferase EntD</fullName>
    </alternativeName>
    <alternativeName>
        <fullName evidence="9">Enterochelin synthase D</fullName>
    </alternativeName>
</protein>
<evidence type="ECO:0000256" key="10">
    <source>
        <dbReference type="ARBA" id="ARBA00049176"/>
    </source>
</evidence>
<dbReference type="GO" id="GO:0009366">
    <property type="term" value="C:enterobactin synthetase complex"/>
    <property type="evidence" value="ECO:0007669"/>
    <property type="project" value="InterPro"/>
</dbReference>
<evidence type="ECO:0000256" key="8">
    <source>
        <dbReference type="ARBA" id="ARBA00029894"/>
    </source>
</evidence>
<dbReference type="GO" id="GO:0000287">
    <property type="term" value="F:magnesium ion binding"/>
    <property type="evidence" value="ECO:0007669"/>
    <property type="project" value="InterPro"/>
</dbReference>
<feature type="binding site" evidence="12">
    <location>
        <position position="66"/>
    </location>
    <ligand>
        <name>CoA</name>
        <dbReference type="ChEBI" id="CHEBI:57287"/>
    </ligand>
</feature>
<feature type="binding site" evidence="13">
    <location>
        <position position="123"/>
    </location>
    <ligand>
        <name>Mg(2+)</name>
        <dbReference type="ChEBI" id="CHEBI:18420"/>
    </ligand>
</feature>
<evidence type="ECO:0000259" key="14">
    <source>
        <dbReference type="Pfam" id="PF01648"/>
    </source>
</evidence>
<dbReference type="UniPathway" id="UPA00017"/>
<evidence type="ECO:0000256" key="1">
    <source>
        <dbReference type="ARBA" id="ARBA00003937"/>
    </source>
</evidence>
<evidence type="ECO:0000256" key="11">
    <source>
        <dbReference type="ARBA" id="ARBA00049191"/>
    </source>
</evidence>
<keyword evidence="7" id="KW-0259">Enterobactin biosynthesis</keyword>
<name>A0A8G1EAW0_9RHOB</name>
<evidence type="ECO:0000313" key="16">
    <source>
        <dbReference type="EMBL" id="QYZ69010.1"/>
    </source>
</evidence>
<comment type="catalytic activity">
    <reaction evidence="10">
        <text>apo-[aryl-carrier protein] + CoA = holo-[aryl-carrier protein] + adenosine 3',5'-bisphosphate + H(+)</text>
        <dbReference type="Rhea" id="RHEA:48404"/>
        <dbReference type="Rhea" id="RHEA-COMP:15903"/>
        <dbReference type="Rhea" id="RHEA-COMP:17557"/>
        <dbReference type="ChEBI" id="CHEBI:15378"/>
        <dbReference type="ChEBI" id="CHEBI:29999"/>
        <dbReference type="ChEBI" id="CHEBI:57287"/>
        <dbReference type="ChEBI" id="CHEBI:58343"/>
        <dbReference type="ChEBI" id="CHEBI:64479"/>
    </reaction>
</comment>
<comment type="subunit">
    <text evidence="4">EntB, EntD, EntE, and EntF form a multienzyme complex called enterobactin synthase.</text>
</comment>
<comment type="similarity">
    <text evidence="3">Belongs to the P-Pant transferase superfamily. EntD family.</text>
</comment>
<feature type="binding site" evidence="12">
    <location>
        <position position="123"/>
    </location>
    <ligand>
        <name>CoA</name>
        <dbReference type="ChEBI" id="CHEBI:57287"/>
    </ligand>
</feature>
<comment type="cofactor">
    <cofactor evidence="13">
        <name>Mg(2+)</name>
        <dbReference type="ChEBI" id="CHEBI:18420"/>
    </cofactor>
</comment>
<organism evidence="16 17">
    <name type="scientific">Neotabrizicola shimadae</name>
    <dbReference type="NCBI Taxonomy" id="2807096"/>
    <lineage>
        <taxon>Bacteria</taxon>
        <taxon>Pseudomonadati</taxon>
        <taxon>Pseudomonadota</taxon>
        <taxon>Alphaproteobacteria</taxon>
        <taxon>Rhodobacterales</taxon>
        <taxon>Paracoccaceae</taxon>
        <taxon>Neotabrizicola</taxon>
    </lineage>
</organism>
<feature type="binding site" evidence="12">
    <location>
        <position position="164"/>
    </location>
    <ligand>
        <name>CoA</name>
        <dbReference type="ChEBI" id="CHEBI:57287"/>
    </ligand>
</feature>
<evidence type="ECO:0000256" key="6">
    <source>
        <dbReference type="ARBA" id="ARBA00022679"/>
    </source>
</evidence>
<dbReference type="Pfam" id="PF01648">
    <property type="entry name" value="ACPS"/>
    <property type="match status" value="1"/>
</dbReference>
<dbReference type="GO" id="GO:0008897">
    <property type="term" value="F:holo-[acyl-carrier-protein] synthase activity"/>
    <property type="evidence" value="ECO:0007669"/>
    <property type="project" value="InterPro"/>
</dbReference>
<feature type="domain" description="4'-phosphopantetheinyl transferase" evidence="14">
    <location>
        <begin position="119"/>
        <end position="190"/>
    </location>
</feature>